<evidence type="ECO:0000313" key="10">
    <source>
        <dbReference type="Proteomes" id="UP000664991"/>
    </source>
</evidence>
<dbReference type="PANTHER" id="PTHR13011:SF0">
    <property type="entry name" value="GENERAL TRANSCRIPTION FACTOR IIF SUBUNIT 1"/>
    <property type="match status" value="1"/>
</dbReference>
<feature type="region of interest" description="Disordered" evidence="8">
    <location>
        <begin position="151"/>
        <end position="268"/>
    </location>
</feature>
<evidence type="ECO:0000256" key="3">
    <source>
        <dbReference type="ARBA" id="ARBA00023015"/>
    </source>
</evidence>
<dbReference type="InterPro" id="IPR011039">
    <property type="entry name" value="TFIIF_interaction"/>
</dbReference>
<reference evidence="9 10" key="1">
    <citation type="submission" date="2020-12" db="EMBL/GenBank/DDBJ databases">
        <title>De novo assembly of Tibetan sheep genome.</title>
        <authorList>
            <person name="Li X."/>
        </authorList>
    </citation>
    <scope>NUCLEOTIDE SEQUENCE [LARGE SCALE GENOMIC DNA]</scope>
    <source>
        <tissue evidence="9">Heart</tissue>
    </source>
</reference>
<sequence>MPKSGAGRGFRCKIREEALRKKYGIVLKESQPKDQPWLLQVEGQLGWKFKGIKRGGVIEHTSYYIFTQCPDGAFEAFQVHNWYNFMPLSKGCTLTAWEEWERRNPVPNHLSITQQWWWKDQEEDDKEKEKPGCKKADELCICDLEDDLEMSSNDSKASGEEGGWGPKVKKKVPSSKGGQKKKKKGSDDEAFEVRDNGDFKGQEVDYMSASRSNSQEELEGKPKVTQQGESPKGMDKQSMSCDERQEDKKAPMLQEKKQRKHSCEESDINRETSLVCFMVKKMPPKR</sequence>
<evidence type="ECO:0000256" key="2">
    <source>
        <dbReference type="ARBA" id="ARBA00005249"/>
    </source>
</evidence>
<evidence type="ECO:0000256" key="7">
    <source>
        <dbReference type="RuleBase" id="RU366044"/>
    </source>
</evidence>
<dbReference type="GO" id="GO:0016251">
    <property type="term" value="F:RNA polymerase II general transcription initiation factor activity"/>
    <property type="evidence" value="ECO:0007669"/>
    <property type="project" value="TreeGrafter"/>
</dbReference>
<dbReference type="GO" id="GO:0005674">
    <property type="term" value="C:transcription factor TFIIF complex"/>
    <property type="evidence" value="ECO:0007669"/>
    <property type="project" value="TreeGrafter"/>
</dbReference>
<accession>A0A836AQ85</accession>
<dbReference type="EMBL" id="JAEMGP010000001">
    <property type="protein sequence ID" value="KAG5215955.1"/>
    <property type="molecule type" value="Genomic_DNA"/>
</dbReference>
<evidence type="ECO:0000256" key="1">
    <source>
        <dbReference type="ARBA" id="ARBA00004123"/>
    </source>
</evidence>
<proteinExistence type="inferred from homology"/>
<evidence type="ECO:0000313" key="9">
    <source>
        <dbReference type="EMBL" id="KAG5215955.1"/>
    </source>
</evidence>
<dbReference type="Proteomes" id="UP000664991">
    <property type="component" value="Unassembled WGS sequence"/>
</dbReference>
<name>A0A836AQ85_SHEEP</name>
<keyword evidence="4 7" id="KW-0238">DNA-binding</keyword>
<dbReference type="InterPro" id="IPR008851">
    <property type="entry name" value="TFIIF-alpha"/>
</dbReference>
<evidence type="ECO:0000256" key="8">
    <source>
        <dbReference type="SAM" id="MobiDB-lite"/>
    </source>
</evidence>
<dbReference type="GO" id="GO:0032968">
    <property type="term" value="P:positive regulation of transcription elongation by RNA polymerase II"/>
    <property type="evidence" value="ECO:0007669"/>
    <property type="project" value="InterPro"/>
</dbReference>
<dbReference type="GO" id="GO:0001096">
    <property type="term" value="F:TFIIF-class transcription factor complex binding"/>
    <property type="evidence" value="ECO:0007669"/>
    <property type="project" value="TreeGrafter"/>
</dbReference>
<gene>
    <name evidence="9" type="ORF">JEQ12_001531</name>
</gene>
<keyword evidence="6 7" id="KW-0539">Nucleus</keyword>
<comment type="subcellular location">
    <subcellularLocation>
        <location evidence="1 7">Nucleus</location>
    </subcellularLocation>
</comment>
<comment type="similarity">
    <text evidence="2 7">Belongs to the TFIIF alpha subunit family.</text>
</comment>
<dbReference type="SUPFAM" id="SSF50916">
    <property type="entry name" value="Rap30/74 interaction domains"/>
    <property type="match status" value="1"/>
</dbReference>
<organism evidence="9 10">
    <name type="scientific">Ovis aries</name>
    <name type="common">Sheep</name>
    <dbReference type="NCBI Taxonomy" id="9940"/>
    <lineage>
        <taxon>Eukaryota</taxon>
        <taxon>Metazoa</taxon>
        <taxon>Chordata</taxon>
        <taxon>Craniata</taxon>
        <taxon>Vertebrata</taxon>
        <taxon>Euteleostomi</taxon>
        <taxon>Mammalia</taxon>
        <taxon>Eutheria</taxon>
        <taxon>Laurasiatheria</taxon>
        <taxon>Artiodactyla</taxon>
        <taxon>Ruminantia</taxon>
        <taxon>Pecora</taxon>
        <taxon>Bovidae</taxon>
        <taxon>Caprinae</taxon>
        <taxon>Ovis</taxon>
    </lineage>
</organism>
<dbReference type="GO" id="GO:0006367">
    <property type="term" value="P:transcription initiation at RNA polymerase II promoter"/>
    <property type="evidence" value="ECO:0007669"/>
    <property type="project" value="InterPro"/>
</dbReference>
<dbReference type="GO" id="GO:0003677">
    <property type="term" value="F:DNA binding"/>
    <property type="evidence" value="ECO:0007669"/>
    <property type="project" value="UniProtKB-KW"/>
</dbReference>
<feature type="compositionally biased region" description="Basic and acidic residues" evidence="8">
    <location>
        <begin position="241"/>
        <end position="268"/>
    </location>
</feature>
<comment type="function">
    <text evidence="7">TFIIF is a general transcription initiation factor that binds to RNA polymerase II and helps to recruit it to the initiation complex in collaboration with TFIIB. It promotes transcription elongation.</text>
</comment>
<dbReference type="Pfam" id="PF05793">
    <property type="entry name" value="TFIIF_alpha"/>
    <property type="match status" value="1"/>
</dbReference>
<evidence type="ECO:0000256" key="4">
    <source>
        <dbReference type="ARBA" id="ARBA00023125"/>
    </source>
</evidence>
<protein>
    <recommendedName>
        <fullName evidence="7">Transcription initiation factor IIF subunit alpha</fullName>
    </recommendedName>
</protein>
<comment type="caution">
    <text evidence="9">The sequence shown here is derived from an EMBL/GenBank/DDBJ whole genome shotgun (WGS) entry which is preliminary data.</text>
</comment>
<feature type="compositionally biased region" description="Basic residues" evidence="8">
    <location>
        <begin position="167"/>
        <end position="184"/>
    </location>
</feature>
<dbReference type="AlphaFoldDB" id="A0A836AQ85"/>
<evidence type="ECO:0000256" key="5">
    <source>
        <dbReference type="ARBA" id="ARBA00023163"/>
    </source>
</evidence>
<evidence type="ECO:0000256" key="6">
    <source>
        <dbReference type="ARBA" id="ARBA00023242"/>
    </source>
</evidence>
<dbReference type="PANTHER" id="PTHR13011">
    <property type="entry name" value="TFIIF-ALPHA"/>
    <property type="match status" value="1"/>
</dbReference>
<keyword evidence="3 7" id="KW-0805">Transcription regulation</keyword>
<feature type="compositionally biased region" description="Basic and acidic residues" evidence="8">
    <location>
        <begin position="185"/>
        <end position="203"/>
    </location>
</feature>
<keyword evidence="5 7" id="KW-0804">Transcription</keyword>